<dbReference type="RefSeq" id="WP_379840711.1">
    <property type="nucleotide sequence ID" value="NZ_JBHSMA010000001.1"/>
</dbReference>
<evidence type="ECO:0000313" key="2">
    <source>
        <dbReference type="Proteomes" id="UP001596106"/>
    </source>
</evidence>
<name>A0ABW0I9P1_9BACT</name>
<proteinExistence type="predicted"/>
<reference evidence="2" key="1">
    <citation type="journal article" date="2019" name="Int. J. Syst. Evol. Microbiol.">
        <title>The Global Catalogue of Microorganisms (GCM) 10K type strain sequencing project: providing services to taxonomists for standard genome sequencing and annotation.</title>
        <authorList>
            <consortium name="The Broad Institute Genomics Platform"/>
            <consortium name="The Broad Institute Genome Sequencing Center for Infectious Disease"/>
            <person name="Wu L."/>
            <person name="Ma J."/>
        </authorList>
    </citation>
    <scope>NUCLEOTIDE SEQUENCE [LARGE SCALE GENOMIC DNA]</scope>
    <source>
        <strain evidence="2">CCUG 55250</strain>
    </source>
</reference>
<keyword evidence="2" id="KW-1185">Reference proteome</keyword>
<organism evidence="1 2">
    <name type="scientific">Larkinella bovis</name>
    <dbReference type="NCBI Taxonomy" id="683041"/>
    <lineage>
        <taxon>Bacteria</taxon>
        <taxon>Pseudomonadati</taxon>
        <taxon>Bacteroidota</taxon>
        <taxon>Cytophagia</taxon>
        <taxon>Cytophagales</taxon>
        <taxon>Spirosomataceae</taxon>
        <taxon>Larkinella</taxon>
    </lineage>
</organism>
<evidence type="ECO:0000313" key="1">
    <source>
        <dbReference type="EMBL" id="MFC5408022.1"/>
    </source>
</evidence>
<gene>
    <name evidence="1" type="ORF">ACFPMF_01785</name>
</gene>
<protein>
    <submittedName>
        <fullName evidence="1">Uncharacterized protein</fullName>
    </submittedName>
</protein>
<sequence length="158" mass="17757">MIETYLIIIDAIKRSLPWAQWIDWDKGQLDEPEKFNAIVVPGILVDPSAVEWEQLGKGFQLGNGPITIKLVTLLPAQTHALDPLLPENLKVQRMAEQLHETMLAVSGVLRRTGSPKPYWASTYFVIEQTYDFRHTYQPDIPLAPLPSPAINATITVTL</sequence>
<dbReference type="EMBL" id="JBHSMA010000001">
    <property type="protein sequence ID" value="MFC5408022.1"/>
    <property type="molecule type" value="Genomic_DNA"/>
</dbReference>
<dbReference type="Proteomes" id="UP001596106">
    <property type="component" value="Unassembled WGS sequence"/>
</dbReference>
<accession>A0ABW0I9P1</accession>
<comment type="caution">
    <text evidence="1">The sequence shown here is derived from an EMBL/GenBank/DDBJ whole genome shotgun (WGS) entry which is preliminary data.</text>
</comment>